<protein>
    <submittedName>
        <fullName evidence="2">3-oxoadipate enol-lactonase</fullName>
    </submittedName>
</protein>
<sequence>MNITLDTGENLFYVKRDGGERVLLLIHGNMASSAQWDLLLKEIDPVFTVYAIDLRGYGQSTYHQPVNSIKDFSDDIKQLVDQLDLKMFSLMGWSNGGGVAMQFAIDYPDYVQKIVLLSSMSTRGYPAFNTEGKRIHSREQLVKDPGLNRMLDAQKMNNQAFFRAAMDQVLYSVNQPNEEQYQKYLKSATQQRNILDAAYAANVFNISTVSNGVADGTGEIRNLAAPILVIWGKNDLIVSEIMTLEIIEDLQEAGIDFRYASVNAGHALLIDNLEVVLKETYTFLNLKV</sequence>
<feature type="domain" description="AB hydrolase-1" evidence="1">
    <location>
        <begin position="22"/>
        <end position="272"/>
    </location>
</feature>
<reference evidence="2 3" key="1">
    <citation type="submission" date="2019-07" db="EMBL/GenBank/DDBJ databases">
        <title>Whole genome shotgun sequence of Oceanobacillus sojae NBRC 105379.</title>
        <authorList>
            <person name="Hosoyama A."/>
            <person name="Uohara A."/>
            <person name="Ohji S."/>
            <person name="Ichikawa N."/>
        </authorList>
    </citation>
    <scope>NUCLEOTIDE SEQUENCE [LARGE SCALE GENOMIC DNA]</scope>
    <source>
        <strain evidence="2 3">NBRC 105379</strain>
    </source>
</reference>
<dbReference type="InterPro" id="IPR000073">
    <property type="entry name" value="AB_hydrolase_1"/>
</dbReference>
<dbReference type="RefSeq" id="WP_147207723.1">
    <property type="nucleotide sequence ID" value="NZ_BJYM01000001.1"/>
</dbReference>
<dbReference type="SUPFAM" id="SSF53474">
    <property type="entry name" value="alpha/beta-Hydrolases"/>
    <property type="match status" value="1"/>
</dbReference>
<proteinExistence type="predicted"/>
<dbReference type="Proteomes" id="UP000321558">
    <property type="component" value="Unassembled WGS sequence"/>
</dbReference>
<keyword evidence="3" id="KW-1185">Reference proteome</keyword>
<gene>
    <name evidence="2" type="ORF">OSO01_00330</name>
</gene>
<dbReference type="Gene3D" id="3.40.50.1820">
    <property type="entry name" value="alpha/beta hydrolase"/>
    <property type="match status" value="1"/>
</dbReference>
<dbReference type="PANTHER" id="PTHR43798">
    <property type="entry name" value="MONOACYLGLYCEROL LIPASE"/>
    <property type="match status" value="1"/>
</dbReference>
<accession>A0A511ZCW6</accession>
<name>A0A511ZCW6_9BACI</name>
<dbReference type="OrthoDB" id="252464at2"/>
<dbReference type="EMBL" id="BJYM01000001">
    <property type="protein sequence ID" value="GEN85294.1"/>
    <property type="molecule type" value="Genomic_DNA"/>
</dbReference>
<comment type="caution">
    <text evidence="2">The sequence shown here is derived from an EMBL/GenBank/DDBJ whole genome shotgun (WGS) entry which is preliminary data.</text>
</comment>
<dbReference type="AlphaFoldDB" id="A0A511ZCW6"/>
<organism evidence="2 3">
    <name type="scientific">Oceanobacillus sojae</name>
    <dbReference type="NCBI Taxonomy" id="582851"/>
    <lineage>
        <taxon>Bacteria</taxon>
        <taxon>Bacillati</taxon>
        <taxon>Bacillota</taxon>
        <taxon>Bacilli</taxon>
        <taxon>Bacillales</taxon>
        <taxon>Bacillaceae</taxon>
        <taxon>Oceanobacillus</taxon>
    </lineage>
</organism>
<evidence type="ECO:0000313" key="3">
    <source>
        <dbReference type="Proteomes" id="UP000321558"/>
    </source>
</evidence>
<dbReference type="PRINTS" id="PR00111">
    <property type="entry name" value="ABHYDROLASE"/>
</dbReference>
<dbReference type="InterPro" id="IPR029058">
    <property type="entry name" value="AB_hydrolase_fold"/>
</dbReference>
<dbReference type="Pfam" id="PF00561">
    <property type="entry name" value="Abhydrolase_1"/>
    <property type="match status" value="1"/>
</dbReference>
<evidence type="ECO:0000259" key="1">
    <source>
        <dbReference type="Pfam" id="PF00561"/>
    </source>
</evidence>
<evidence type="ECO:0000313" key="2">
    <source>
        <dbReference type="EMBL" id="GEN85294.1"/>
    </source>
</evidence>
<dbReference type="InterPro" id="IPR050266">
    <property type="entry name" value="AB_hydrolase_sf"/>
</dbReference>